<protein>
    <submittedName>
        <fullName evidence="1">Uncharacterized protein</fullName>
    </submittedName>
</protein>
<dbReference type="EMBL" id="QGGU01000001">
    <property type="protein sequence ID" value="PWK54517.1"/>
    <property type="molecule type" value="Genomic_DNA"/>
</dbReference>
<sequence>MSICTLAQSLLILPFLILNNLNKMIKISAYFIVITAVTLTLTACSENQTTTSEGPISASGIWTGTLESGTGQLESVHAIFYSESENGNHEGIIYSDNGFAISGTFSSVVYSSANQNNEMVSINTVYQTNGYQFSGHSDGSIIGFELMVNHQQSINGRFDSAQNDGRLSLRYQAISNREITEADINGSWVELATGASVTVEPIDDALEFSSDSLFDCQLTGNIAFTEPEYNVFPVDMALNDCSIEGIFQGFAFVSDRVTEGDNLELTFLLISNEQVLKLNWVRQ</sequence>
<keyword evidence="2" id="KW-1185">Reference proteome</keyword>
<proteinExistence type="predicted"/>
<evidence type="ECO:0000313" key="1">
    <source>
        <dbReference type="EMBL" id="PWK54517.1"/>
    </source>
</evidence>
<accession>A0A316GIA7</accession>
<comment type="caution">
    <text evidence="1">The sequence shown here is derived from an EMBL/GenBank/DDBJ whole genome shotgun (WGS) entry which is preliminary data.</text>
</comment>
<evidence type="ECO:0000313" key="2">
    <source>
        <dbReference type="Proteomes" id="UP000245790"/>
    </source>
</evidence>
<name>A0A316GIA7_9GAMM</name>
<reference evidence="1 2" key="1">
    <citation type="submission" date="2018-05" db="EMBL/GenBank/DDBJ databases">
        <title>Genomic Encyclopedia of Type Strains, Phase IV (KMG-IV): sequencing the most valuable type-strain genomes for metagenomic binning, comparative biology and taxonomic classification.</title>
        <authorList>
            <person name="Goeker M."/>
        </authorList>
    </citation>
    <scope>NUCLEOTIDE SEQUENCE [LARGE SCALE GENOMIC DNA]</scope>
    <source>
        <strain evidence="1 2">DSM 25350</strain>
    </source>
</reference>
<dbReference type="AlphaFoldDB" id="A0A316GIA7"/>
<dbReference type="Proteomes" id="UP000245790">
    <property type="component" value="Unassembled WGS sequence"/>
</dbReference>
<organism evidence="1 2">
    <name type="scientific">Pleionea mediterranea</name>
    <dbReference type="NCBI Taxonomy" id="523701"/>
    <lineage>
        <taxon>Bacteria</taxon>
        <taxon>Pseudomonadati</taxon>
        <taxon>Pseudomonadota</taxon>
        <taxon>Gammaproteobacteria</taxon>
        <taxon>Oceanospirillales</taxon>
        <taxon>Pleioneaceae</taxon>
        <taxon>Pleionea</taxon>
    </lineage>
</organism>
<gene>
    <name evidence="1" type="ORF">C8D97_101371</name>
</gene>